<reference evidence="5" key="1">
    <citation type="submission" date="2022-12" db="EMBL/GenBank/DDBJ databases">
        <authorList>
            <person name="Krivoruchko A.V."/>
            <person name="Elkin A."/>
        </authorList>
    </citation>
    <scope>NUCLEOTIDE SEQUENCE</scope>
    <source>
        <strain evidence="5">IEGM 1391</strain>
    </source>
</reference>
<dbReference type="SUPFAM" id="SSF55464">
    <property type="entry name" value="Origin of replication-binding domain, RBD-like"/>
    <property type="match status" value="1"/>
</dbReference>
<dbReference type="SUPFAM" id="SSF52540">
    <property type="entry name" value="P-loop containing nucleoside triphosphate hydrolases"/>
    <property type="match status" value="2"/>
</dbReference>
<evidence type="ECO:0000256" key="1">
    <source>
        <dbReference type="ARBA" id="ARBA00022741"/>
    </source>
</evidence>
<keyword evidence="2" id="KW-0067">ATP-binding</keyword>
<organism evidence="5 6">
    <name type="scientific">Rhodococcus ruber</name>
    <dbReference type="NCBI Taxonomy" id="1830"/>
    <lineage>
        <taxon>Bacteria</taxon>
        <taxon>Bacillati</taxon>
        <taxon>Actinomycetota</taxon>
        <taxon>Actinomycetes</taxon>
        <taxon>Mycobacteriales</taxon>
        <taxon>Nocardiaceae</taxon>
        <taxon>Rhodococcus</taxon>
    </lineage>
</organism>
<feature type="domain" description="TrwC relaxase" evidence="4">
    <location>
        <begin position="8"/>
        <end position="419"/>
    </location>
</feature>
<evidence type="ECO:0000313" key="5">
    <source>
        <dbReference type="EMBL" id="MCZ4516923.1"/>
    </source>
</evidence>
<dbReference type="PANTHER" id="PTHR43788">
    <property type="entry name" value="DNA2/NAM7 HELICASE FAMILY MEMBER"/>
    <property type="match status" value="1"/>
</dbReference>
<evidence type="ECO:0000256" key="3">
    <source>
        <dbReference type="SAM" id="MobiDB-lite"/>
    </source>
</evidence>
<feature type="region of interest" description="Disordered" evidence="3">
    <location>
        <begin position="1112"/>
        <end position="1147"/>
    </location>
</feature>
<dbReference type="Gene3D" id="3.40.50.300">
    <property type="entry name" value="P-loop containing nucleotide triphosphate hydrolases"/>
    <property type="match status" value="2"/>
</dbReference>
<dbReference type="RefSeq" id="WP_269601564.1">
    <property type="nucleotide sequence ID" value="NZ_JAPWIJ010000001.1"/>
</dbReference>
<dbReference type="Pfam" id="PF13604">
    <property type="entry name" value="AAA_30"/>
    <property type="match status" value="1"/>
</dbReference>
<dbReference type="NCBIfam" id="NF041492">
    <property type="entry name" value="MobF"/>
    <property type="match status" value="1"/>
</dbReference>
<dbReference type="CDD" id="cd18809">
    <property type="entry name" value="SF1_C_RecD"/>
    <property type="match status" value="1"/>
</dbReference>
<dbReference type="Proteomes" id="UP001081071">
    <property type="component" value="Unassembled WGS sequence"/>
</dbReference>
<comment type="caution">
    <text evidence="5">The sequence shown here is derived from an EMBL/GenBank/DDBJ whole genome shotgun (WGS) entry which is preliminary data.</text>
</comment>
<evidence type="ECO:0000313" key="6">
    <source>
        <dbReference type="Proteomes" id="UP001081071"/>
    </source>
</evidence>
<dbReference type="Gene3D" id="2.30.30.940">
    <property type="match status" value="1"/>
</dbReference>
<keyword evidence="1" id="KW-0547">Nucleotide-binding</keyword>
<gene>
    <name evidence="5" type="ORF">O4220_00235</name>
</gene>
<proteinExistence type="predicted"/>
<dbReference type="InterPro" id="IPR014862">
    <property type="entry name" value="TrwC"/>
</dbReference>
<protein>
    <submittedName>
        <fullName evidence="5">Relaxase domain-containing protein</fullName>
    </submittedName>
</protein>
<dbReference type="InterPro" id="IPR027417">
    <property type="entry name" value="P-loop_NTPase"/>
</dbReference>
<dbReference type="PANTHER" id="PTHR43788:SF6">
    <property type="entry name" value="DNA HELICASE B"/>
    <property type="match status" value="1"/>
</dbReference>
<keyword evidence="6" id="KW-1185">Reference proteome</keyword>
<accession>A0ABT4M7K0</accession>
<dbReference type="CDD" id="cd17933">
    <property type="entry name" value="DEXSc_RecD-like"/>
    <property type="match status" value="1"/>
</dbReference>
<dbReference type="Pfam" id="PF08751">
    <property type="entry name" value="TrwC"/>
    <property type="match status" value="1"/>
</dbReference>
<evidence type="ECO:0000259" key="4">
    <source>
        <dbReference type="Pfam" id="PF08751"/>
    </source>
</evidence>
<evidence type="ECO:0000256" key="2">
    <source>
        <dbReference type="ARBA" id="ARBA00022840"/>
    </source>
</evidence>
<name>A0ABT4M7K0_9NOCA</name>
<dbReference type="EMBL" id="JAPWIJ010000001">
    <property type="protein sequence ID" value="MCZ4516923.1"/>
    <property type="molecule type" value="Genomic_DNA"/>
</dbReference>
<dbReference type="InterPro" id="IPR050534">
    <property type="entry name" value="Coronavir_polyprotein_1ab"/>
</dbReference>
<feature type="region of interest" description="Disordered" evidence="3">
    <location>
        <begin position="1480"/>
        <end position="1499"/>
    </location>
</feature>
<sequence length="1519" mass="165142">MTLHVLHAGDGYEYLTKQVATADREREHGQDLTDYYTAHGTPPGVWFGAGLDNLEQMQAGIDPTTASSITGGGQVSEPQMKALFGSGLHPNASALIEKSITKGANEKAALKAARLGRKFPEFSNDIELLREHKTAVGEFRSEHGHAPSKAQSQQIMDEVGTWLFTDGHGRPPEDQRELRSWISAQKSRVRQPVAGYDLVFTPPKSVSVMWALADDGTRREIERIHKETVTDALDWIEKEACFTRTGNTSQEVQDTTGLVATLYDHYDSRAGDPNLHTHAVVSIKVCTESDGKWRALDGSILHRYAVPASQRYNATIMSKLHTELGFSLAARSTGHGRQDVIEIEQVPRELCEMFSSRRGQIETRRDQLVAEYRAEHGRMPSPKAMYSLYQQANLDTRAGKQEPQTLREMQNAWLTRSAQILGTPAGVDALAAQWQQIQRAHAAGIRGVGEHMRPLDSLDIEAARVVERLENARSNWAITHVHSAVDANFAAAAFTDDTARRAATAAVVDRVLATSVHMPLPELPAPPTALRRRDGEFILTRPGTALHTSQGVLSAERSLLDAAQTPIAYIAPQAALDKVITAAATGKDGRTLNAGQREVAEHFVGSGTLVAVGIGPAGTGKTTAMKAVADTWKRAGYQVIALAPSAVAAETLGEEIGVTAHTLATLTYPWRGVDGGHAGTLPEHIDITAGAMLLVDEASLASTKDLAAITEIAAAKGAVVRLLGDPNQLDAVETGGTLRLLAEETRAPELTTVVRFGDDTEQAENSLDLRHGDPASLGMFYDRGWVHDGTAAEMKDAAASAYLADVGAGKSSIVMLSTRDDVREVNLAIQAHFRGHGAADAVHTVRLSDELDAGVGDTILTRRNTRALRTKGGRRRNMFVRNGDLWAVTAVGNDGSLTVRSKTHDGTITLPADYVRSKTELGYAATVHRSQGITVDTSHTAVSATTNRAGLYVALTRGRTNNELYVPVEPGVTLDTEGMHLSEIDTPNSREVLTGILANDNGHKAAITAILEAAEHANSPDRLREAYLAAHTRLRDHWLDTVLDRVLPAALLATAQAEHPGSLAALRATLAEIHDRGDSARHVLVDALAAGELHTARDVARVLNSRIIEARSSTDTTDTTDTVAGATGRPEHELPPLPPRTPGTDKELDDYARLVADRYTTVRPAPAETDGIGRRIRDYDAARAELDAARVQRPIQAAFDPATAERLLAEPGVHRLGRHLRTAALAGIEPREVLAWHAQQLTTRGDDVTARALIKDLVPAVTDAAERANTRWLAEHEDTMREHFPIAMATAARGDDPRWNTAIARMRELTAHGGYHLDELCRDIHTATHPGVLAGGIVDALDDIAPTHRTPVDQDAPHWVPSPDLDAHLVDPVLGEQLDNRYDDIAAEHAAAVDRIAAAADPASTPDLEFTRHLEQRPDDDATLATEWNRTAAEIAAYRDCYQVTDTTSIAGDRPENRAAHAPYNTVHTNIDTLHDHIEQQRRNEHEEQQRLQREDENIEHHHTIAQQNIEHQRRGPRL</sequence>